<accession>A0A8S5URI9</accession>
<protein>
    <submittedName>
        <fullName evidence="1">Uncharacterized protein</fullName>
    </submittedName>
</protein>
<name>A0A8S5URI9_9CAUD</name>
<proteinExistence type="predicted"/>
<dbReference type="EMBL" id="BK016124">
    <property type="protein sequence ID" value="DAF97020.1"/>
    <property type="molecule type" value="Genomic_DNA"/>
</dbReference>
<sequence length="313" mass="36482">MTWQEKSFLVNYLGDREKKWGLHDDVKDRFYPFDKNVKEIISEGYIIDTPEKYALTNSGKTVSKDFKKTERDRRNAAHRKIMSLVMERDYLGAYNARAEYERNSVIPHGISISFGSSLTSPGSSSSQNSIYEYWKEEKEIPSHVLCYIRNSEAIDFSDCNNSEAFKSDLRAFYVGTQISGSSDISLPDDFETYRGEYLNCPSLEKQLKEKCLFKKIPRLSIYYNTKVHVFNSISTGLIDSWDGNFQLGTYDCTDPYHFEMSEFEFYSELGITSFPKTFRTYFKHKKDNSEKYQAWMAEIGDRRLEPIKAFPNS</sequence>
<reference evidence="1" key="1">
    <citation type="journal article" date="2021" name="Proc. Natl. Acad. Sci. U.S.A.">
        <title>A Catalog of Tens of Thousands of Viruses from Human Metagenomes Reveals Hidden Associations with Chronic Diseases.</title>
        <authorList>
            <person name="Tisza M.J."/>
            <person name="Buck C.B."/>
        </authorList>
    </citation>
    <scope>NUCLEOTIDE SEQUENCE</scope>
    <source>
        <strain evidence="1">CtsIb3</strain>
    </source>
</reference>
<evidence type="ECO:0000313" key="1">
    <source>
        <dbReference type="EMBL" id="DAF97020.1"/>
    </source>
</evidence>
<organism evidence="1">
    <name type="scientific">Myoviridae sp. ctsIb3</name>
    <dbReference type="NCBI Taxonomy" id="2825189"/>
    <lineage>
        <taxon>Viruses</taxon>
        <taxon>Duplodnaviria</taxon>
        <taxon>Heunggongvirae</taxon>
        <taxon>Uroviricota</taxon>
        <taxon>Caudoviricetes</taxon>
    </lineage>
</organism>